<dbReference type="Proteomes" id="UP000027222">
    <property type="component" value="Unassembled WGS sequence"/>
</dbReference>
<feature type="chain" id="PRO_5001646215" evidence="1">
    <location>
        <begin position="20"/>
        <end position="70"/>
    </location>
</feature>
<keyword evidence="3" id="KW-1185">Reference proteome</keyword>
<dbReference type="EMBL" id="KL142395">
    <property type="protein sequence ID" value="KDR70963.1"/>
    <property type="molecule type" value="Genomic_DNA"/>
</dbReference>
<dbReference type="AlphaFoldDB" id="A0A067SW51"/>
<reference evidence="3" key="1">
    <citation type="journal article" date="2014" name="Proc. Natl. Acad. Sci. U.S.A.">
        <title>Extensive sampling of basidiomycete genomes demonstrates inadequacy of the white-rot/brown-rot paradigm for wood decay fungi.</title>
        <authorList>
            <person name="Riley R."/>
            <person name="Salamov A.A."/>
            <person name="Brown D.W."/>
            <person name="Nagy L.G."/>
            <person name="Floudas D."/>
            <person name="Held B.W."/>
            <person name="Levasseur A."/>
            <person name="Lombard V."/>
            <person name="Morin E."/>
            <person name="Otillar R."/>
            <person name="Lindquist E.A."/>
            <person name="Sun H."/>
            <person name="LaButti K.M."/>
            <person name="Schmutz J."/>
            <person name="Jabbour D."/>
            <person name="Luo H."/>
            <person name="Baker S.E."/>
            <person name="Pisabarro A.G."/>
            <person name="Walton J.D."/>
            <person name="Blanchette R.A."/>
            <person name="Henrissat B."/>
            <person name="Martin F."/>
            <person name="Cullen D."/>
            <person name="Hibbett D.S."/>
            <person name="Grigoriev I.V."/>
        </authorList>
    </citation>
    <scope>NUCLEOTIDE SEQUENCE [LARGE SCALE GENOMIC DNA]</scope>
    <source>
        <strain evidence="3">CBS 339.88</strain>
    </source>
</reference>
<sequence length="70" mass="7396">MAKIYIFSVLLLFVARGFAAPAPEADADVVYHCGNGVDTCPGPEWTCCGPLFQGVGGTCIKLKPDEACLF</sequence>
<evidence type="ECO:0000313" key="3">
    <source>
        <dbReference type="Proteomes" id="UP000027222"/>
    </source>
</evidence>
<evidence type="ECO:0000313" key="2">
    <source>
        <dbReference type="EMBL" id="KDR70963.1"/>
    </source>
</evidence>
<dbReference type="OrthoDB" id="3026402at2759"/>
<dbReference type="HOGENOM" id="CLU_175717_0_0_1"/>
<proteinExistence type="predicted"/>
<evidence type="ECO:0000256" key="1">
    <source>
        <dbReference type="SAM" id="SignalP"/>
    </source>
</evidence>
<feature type="signal peptide" evidence="1">
    <location>
        <begin position="1"/>
        <end position="19"/>
    </location>
</feature>
<protein>
    <submittedName>
        <fullName evidence="2">Uncharacterized protein</fullName>
    </submittedName>
</protein>
<accession>A0A067SW51</accession>
<organism evidence="2 3">
    <name type="scientific">Galerina marginata (strain CBS 339.88)</name>
    <dbReference type="NCBI Taxonomy" id="685588"/>
    <lineage>
        <taxon>Eukaryota</taxon>
        <taxon>Fungi</taxon>
        <taxon>Dikarya</taxon>
        <taxon>Basidiomycota</taxon>
        <taxon>Agaricomycotina</taxon>
        <taxon>Agaricomycetes</taxon>
        <taxon>Agaricomycetidae</taxon>
        <taxon>Agaricales</taxon>
        <taxon>Agaricineae</taxon>
        <taxon>Strophariaceae</taxon>
        <taxon>Galerina</taxon>
    </lineage>
</organism>
<gene>
    <name evidence="2" type="ORF">GALMADRAFT_144428</name>
</gene>
<keyword evidence="1" id="KW-0732">Signal</keyword>
<name>A0A067SW51_GALM3</name>